<sequence>MLRRPSALKRYHHRVFNLSITVSIAGNTIADDVQYNKSPVKNCQAFDNVNQEHVVDFDDILNDAVASTSTPELVPNTQYEDVFSYEHNVQNEYCNFIFLFTFI</sequence>
<proteinExistence type="predicted"/>
<name>A0ACB9D2H8_CICIN</name>
<dbReference type="Proteomes" id="UP001055811">
    <property type="component" value="Linkage Group LG05"/>
</dbReference>
<organism evidence="1 2">
    <name type="scientific">Cichorium intybus</name>
    <name type="common">Chicory</name>
    <dbReference type="NCBI Taxonomy" id="13427"/>
    <lineage>
        <taxon>Eukaryota</taxon>
        <taxon>Viridiplantae</taxon>
        <taxon>Streptophyta</taxon>
        <taxon>Embryophyta</taxon>
        <taxon>Tracheophyta</taxon>
        <taxon>Spermatophyta</taxon>
        <taxon>Magnoliopsida</taxon>
        <taxon>eudicotyledons</taxon>
        <taxon>Gunneridae</taxon>
        <taxon>Pentapetalae</taxon>
        <taxon>asterids</taxon>
        <taxon>campanulids</taxon>
        <taxon>Asterales</taxon>
        <taxon>Asteraceae</taxon>
        <taxon>Cichorioideae</taxon>
        <taxon>Cichorieae</taxon>
        <taxon>Cichoriinae</taxon>
        <taxon>Cichorium</taxon>
    </lineage>
</organism>
<keyword evidence="2" id="KW-1185">Reference proteome</keyword>
<reference evidence="1 2" key="2">
    <citation type="journal article" date="2022" name="Mol. Ecol. Resour.">
        <title>The genomes of chicory, endive, great burdock and yacon provide insights into Asteraceae paleo-polyploidization history and plant inulin production.</title>
        <authorList>
            <person name="Fan W."/>
            <person name="Wang S."/>
            <person name="Wang H."/>
            <person name="Wang A."/>
            <person name="Jiang F."/>
            <person name="Liu H."/>
            <person name="Zhao H."/>
            <person name="Xu D."/>
            <person name="Zhang Y."/>
        </authorList>
    </citation>
    <scope>NUCLEOTIDE SEQUENCE [LARGE SCALE GENOMIC DNA]</scope>
    <source>
        <strain evidence="2">cv. Punajuju</strain>
        <tissue evidence="1">Leaves</tissue>
    </source>
</reference>
<evidence type="ECO:0000313" key="2">
    <source>
        <dbReference type="Proteomes" id="UP001055811"/>
    </source>
</evidence>
<gene>
    <name evidence="1" type="ORF">L2E82_31250</name>
</gene>
<reference evidence="2" key="1">
    <citation type="journal article" date="2022" name="Mol. Ecol. Resour.">
        <title>The genomes of chicory, endive, great burdock and yacon provide insights into Asteraceae palaeo-polyploidization history and plant inulin production.</title>
        <authorList>
            <person name="Fan W."/>
            <person name="Wang S."/>
            <person name="Wang H."/>
            <person name="Wang A."/>
            <person name="Jiang F."/>
            <person name="Liu H."/>
            <person name="Zhao H."/>
            <person name="Xu D."/>
            <person name="Zhang Y."/>
        </authorList>
    </citation>
    <scope>NUCLEOTIDE SEQUENCE [LARGE SCALE GENOMIC DNA]</scope>
    <source>
        <strain evidence="2">cv. Punajuju</strain>
    </source>
</reference>
<evidence type="ECO:0000313" key="1">
    <source>
        <dbReference type="EMBL" id="KAI3740777.1"/>
    </source>
</evidence>
<accession>A0ACB9D2H8</accession>
<comment type="caution">
    <text evidence="1">The sequence shown here is derived from an EMBL/GenBank/DDBJ whole genome shotgun (WGS) entry which is preliminary data.</text>
</comment>
<dbReference type="EMBL" id="CM042013">
    <property type="protein sequence ID" value="KAI3740777.1"/>
    <property type="molecule type" value="Genomic_DNA"/>
</dbReference>
<protein>
    <submittedName>
        <fullName evidence="1">Uncharacterized protein</fullName>
    </submittedName>
</protein>